<dbReference type="AlphaFoldDB" id="A0A074YVK1"/>
<dbReference type="GeneID" id="25365645"/>
<evidence type="ECO:0000313" key="3">
    <source>
        <dbReference type="Proteomes" id="UP000030641"/>
    </source>
</evidence>
<accession>A0A074YVK1</accession>
<keyword evidence="3" id="KW-1185">Reference proteome</keyword>
<name>A0A074YVK1_AURSE</name>
<organism evidence="2 3">
    <name type="scientific">Aureobasidium subglaciale (strain EXF-2481)</name>
    <name type="common">Aureobasidium pullulans var. subglaciale</name>
    <dbReference type="NCBI Taxonomy" id="1043005"/>
    <lineage>
        <taxon>Eukaryota</taxon>
        <taxon>Fungi</taxon>
        <taxon>Dikarya</taxon>
        <taxon>Ascomycota</taxon>
        <taxon>Pezizomycotina</taxon>
        <taxon>Dothideomycetes</taxon>
        <taxon>Dothideomycetidae</taxon>
        <taxon>Dothideales</taxon>
        <taxon>Saccotheciaceae</taxon>
        <taxon>Aureobasidium</taxon>
    </lineage>
</organism>
<gene>
    <name evidence="2" type="ORF">AUEXF2481DRAFT_36700</name>
</gene>
<proteinExistence type="predicted"/>
<feature type="compositionally biased region" description="Polar residues" evidence="1">
    <location>
        <begin position="1"/>
        <end position="10"/>
    </location>
</feature>
<evidence type="ECO:0000313" key="2">
    <source>
        <dbReference type="EMBL" id="KEQ98187.1"/>
    </source>
</evidence>
<dbReference type="InParanoid" id="A0A074YVK1"/>
<dbReference type="Proteomes" id="UP000030641">
    <property type="component" value="Unassembled WGS sequence"/>
</dbReference>
<reference evidence="2 3" key="1">
    <citation type="journal article" date="2014" name="BMC Genomics">
        <title>Genome sequencing of four Aureobasidium pullulans varieties: biotechnological potential, stress tolerance, and description of new species.</title>
        <authorList>
            <person name="Gostin Ar C."/>
            <person name="Ohm R.A."/>
            <person name="Kogej T."/>
            <person name="Sonjak S."/>
            <person name="Turk M."/>
            <person name="Zajc J."/>
            <person name="Zalar P."/>
            <person name="Grube M."/>
            <person name="Sun H."/>
            <person name="Han J."/>
            <person name="Sharma A."/>
            <person name="Chiniquy J."/>
            <person name="Ngan C.Y."/>
            <person name="Lipzen A."/>
            <person name="Barry K."/>
            <person name="Grigoriev I.V."/>
            <person name="Gunde-Cimerman N."/>
        </authorList>
    </citation>
    <scope>NUCLEOTIDE SEQUENCE [LARGE SCALE GENOMIC DNA]</scope>
    <source>
        <strain evidence="2 3">EXF-2481</strain>
    </source>
</reference>
<protein>
    <submittedName>
        <fullName evidence="2">Uncharacterized protein</fullName>
    </submittedName>
</protein>
<evidence type="ECO:0000256" key="1">
    <source>
        <dbReference type="SAM" id="MobiDB-lite"/>
    </source>
</evidence>
<dbReference type="RefSeq" id="XP_013346808.1">
    <property type="nucleotide sequence ID" value="XM_013491354.1"/>
</dbReference>
<dbReference type="EMBL" id="KL584752">
    <property type="protein sequence ID" value="KEQ98187.1"/>
    <property type="molecule type" value="Genomic_DNA"/>
</dbReference>
<feature type="region of interest" description="Disordered" evidence="1">
    <location>
        <begin position="198"/>
        <end position="225"/>
    </location>
</feature>
<sequence length="225" mass="24422">MEHSTISQGSPHLKSSPPPAVHQTLPETEVQPSKERSPEIPTGSNTGMQLDDPTDVLSQPAHQQDFQLFPENVSPQLAIGALTERLISISASRDEIQRHHGEINRIQQEHKDTLLGLLKEQMEQTKYIFAARHVKSADPSIRDSTILDLQSSAAQISGGGPSQETDFVNHEVGAKVVKAGGNRHPPQPGQLQRMIVSQDSQIQAPLPFTPLNTVSAPKRSPPSAG</sequence>
<dbReference type="HOGENOM" id="CLU_1229726_0_0_1"/>
<feature type="region of interest" description="Disordered" evidence="1">
    <location>
        <begin position="1"/>
        <end position="58"/>
    </location>
</feature>